<organism evidence="4 5">
    <name type="scientific">Gossypium klotzschianum</name>
    <dbReference type="NCBI Taxonomy" id="34286"/>
    <lineage>
        <taxon>Eukaryota</taxon>
        <taxon>Viridiplantae</taxon>
        <taxon>Streptophyta</taxon>
        <taxon>Embryophyta</taxon>
        <taxon>Tracheophyta</taxon>
        <taxon>Spermatophyta</taxon>
        <taxon>Magnoliopsida</taxon>
        <taxon>eudicotyledons</taxon>
        <taxon>Gunneridae</taxon>
        <taxon>Pentapetalae</taxon>
        <taxon>rosids</taxon>
        <taxon>malvids</taxon>
        <taxon>Malvales</taxon>
        <taxon>Malvaceae</taxon>
        <taxon>Malvoideae</taxon>
        <taxon>Gossypium</taxon>
    </lineage>
</organism>
<evidence type="ECO:0008006" key="6">
    <source>
        <dbReference type="Google" id="ProtNLM"/>
    </source>
</evidence>
<gene>
    <name evidence="4" type="ORF">Goklo_014633</name>
</gene>
<evidence type="ECO:0000313" key="4">
    <source>
        <dbReference type="EMBL" id="MBA0646688.1"/>
    </source>
</evidence>
<evidence type="ECO:0000256" key="1">
    <source>
        <dbReference type="SAM" id="MobiDB-lite"/>
    </source>
</evidence>
<feature type="compositionally biased region" description="Polar residues" evidence="1">
    <location>
        <begin position="52"/>
        <end position="61"/>
    </location>
</feature>
<dbReference type="Pfam" id="PF14309">
    <property type="entry name" value="DUF4378"/>
    <property type="match status" value="1"/>
</dbReference>
<feature type="domain" description="DUF3741" evidence="2">
    <location>
        <begin position="128"/>
        <end position="156"/>
    </location>
</feature>
<protein>
    <recommendedName>
        <fullName evidence="6">DUF4378 domain-containing protein</fullName>
    </recommendedName>
</protein>
<dbReference type="PANTHER" id="PTHR47212">
    <property type="entry name" value="ADHESIN-LIKE PROTEIN, PUTATIVE (DUF3741)-RELATED"/>
    <property type="match status" value="1"/>
</dbReference>
<dbReference type="PANTHER" id="PTHR47212:SF2">
    <property type="entry name" value="DUF3741 DOMAIN-CONTAINING PROTEIN"/>
    <property type="match status" value="1"/>
</dbReference>
<evidence type="ECO:0000259" key="3">
    <source>
        <dbReference type="Pfam" id="PF14309"/>
    </source>
</evidence>
<dbReference type="OrthoDB" id="952876at2759"/>
<sequence>MDTTLPRSPMLSSKTPVIYEKYKSGCAWGLIRFLDFRRRKLANRASKGGNGYTRNKPNFPSSEDLRKVTKSRYPARASNAATEGYRRFSDRNMVSNRGRKDDHHTKINLRVRMNEAVEAFINQRLISNQSTDFIDALEISNSNKELLMKLLQDPNSLLVKHVHELCDSQAKKQQTKTSSLSQPLNTIVVLKAVKQNCPNRISNWPSPKSHYSKKDTGVRPTLLSFQHIKRKLTHGLRAKRKEQWQMSHDRKKPESSRDVNITQDFGSCIGNKAASSTEICYTTSDLLKSLPEHDVLPMVTPGRDREHGFDSPQMRFSPFSTVNGYKRRVQIENISGCLSSVTIEATEAQPLYDGLHGGAKKSTIGHISPSTVSPAGKILKLQTTLIDVYTRFYYRVLSPNSKERPDGFMKFKESLKPRKFLYLGLSPDFLGDEALPKLFEPIGALFRLTSAYGAAEPPVESFCINIEELYESSHVESHLDMKNNAGTSIDKQESLSKYIRSVLQISGLNWDELFRKWNLADQMLDSSMFDNVKLWHHKSCSTDHHRLIFSYINEVLSEMYRCYFRCSPWISLLDPRPRPARFSKDMVHEVLRHVDWVLLTELPQQTLQQLVENDLAKSGTWFNLRFVTEEVIIELADSILQDLVIDAAIQLQI</sequence>
<dbReference type="AlphaFoldDB" id="A0A7J8U870"/>
<feature type="region of interest" description="Disordered" evidence="1">
    <location>
        <begin position="236"/>
        <end position="258"/>
    </location>
</feature>
<reference evidence="4 5" key="1">
    <citation type="journal article" date="2019" name="Genome Biol. Evol.">
        <title>Insights into the evolution of the New World diploid cottons (Gossypium, subgenus Houzingenia) based on genome sequencing.</title>
        <authorList>
            <person name="Grover C.E."/>
            <person name="Arick M.A. 2nd"/>
            <person name="Thrash A."/>
            <person name="Conover J.L."/>
            <person name="Sanders W.S."/>
            <person name="Peterson D.G."/>
            <person name="Frelichowski J.E."/>
            <person name="Scheffler J.A."/>
            <person name="Scheffler B.E."/>
            <person name="Wendel J.F."/>
        </authorList>
    </citation>
    <scope>NUCLEOTIDE SEQUENCE [LARGE SCALE GENOMIC DNA]</scope>
    <source>
        <strain evidence="4">57</strain>
        <tissue evidence="4">Leaf</tissue>
    </source>
</reference>
<keyword evidence="5" id="KW-1185">Reference proteome</keyword>
<accession>A0A7J8U870</accession>
<dbReference type="InterPro" id="IPR022212">
    <property type="entry name" value="DUF3741"/>
</dbReference>
<feature type="region of interest" description="Disordered" evidence="1">
    <location>
        <begin position="45"/>
        <end position="82"/>
    </location>
</feature>
<feature type="compositionally biased region" description="Basic and acidic residues" evidence="1">
    <location>
        <begin position="241"/>
        <end position="257"/>
    </location>
</feature>
<evidence type="ECO:0000259" key="2">
    <source>
        <dbReference type="Pfam" id="PF12552"/>
    </source>
</evidence>
<evidence type="ECO:0000313" key="5">
    <source>
        <dbReference type="Proteomes" id="UP000593573"/>
    </source>
</evidence>
<dbReference type="Pfam" id="PF12552">
    <property type="entry name" value="DUF3741"/>
    <property type="match status" value="1"/>
</dbReference>
<name>A0A7J8U870_9ROSI</name>
<dbReference type="EMBL" id="JABFAB010000004">
    <property type="protein sequence ID" value="MBA0646688.1"/>
    <property type="molecule type" value="Genomic_DNA"/>
</dbReference>
<comment type="caution">
    <text evidence="4">The sequence shown here is derived from an EMBL/GenBank/DDBJ whole genome shotgun (WGS) entry which is preliminary data.</text>
</comment>
<dbReference type="InterPro" id="IPR025486">
    <property type="entry name" value="DUF4378"/>
</dbReference>
<feature type="domain" description="DUF4378" evidence="3">
    <location>
        <begin position="497"/>
        <end position="644"/>
    </location>
</feature>
<proteinExistence type="predicted"/>
<dbReference type="Proteomes" id="UP000593573">
    <property type="component" value="Unassembled WGS sequence"/>
</dbReference>